<dbReference type="SUPFAM" id="SSF55073">
    <property type="entry name" value="Nucleotide cyclase"/>
    <property type="match status" value="1"/>
</dbReference>
<accession>G3IYA0</accession>
<dbReference type="SMART" id="SM00267">
    <property type="entry name" value="GGDEF"/>
    <property type="match status" value="1"/>
</dbReference>
<dbReference type="OrthoDB" id="9816034at2"/>
<dbReference type="PANTHER" id="PTHR33121:SF71">
    <property type="entry name" value="OXYGEN SENSOR PROTEIN DOSP"/>
    <property type="match status" value="1"/>
</dbReference>
<dbReference type="InterPro" id="IPR029787">
    <property type="entry name" value="Nucleotide_cyclase"/>
</dbReference>
<feature type="domain" description="EAL" evidence="2">
    <location>
        <begin position="481"/>
        <end position="734"/>
    </location>
</feature>
<feature type="domain" description="GGDEF" evidence="3">
    <location>
        <begin position="337"/>
        <end position="471"/>
    </location>
</feature>
<name>G3IYA0_METTV</name>
<dbReference type="PROSITE" id="PS50883">
    <property type="entry name" value="EAL"/>
    <property type="match status" value="1"/>
</dbReference>
<organism evidence="4 5">
    <name type="scientific">Methylobacter tundripaludum (strain ATCC BAA-1195 / DSM 17260 / SV96)</name>
    <dbReference type="NCBI Taxonomy" id="697282"/>
    <lineage>
        <taxon>Bacteria</taxon>
        <taxon>Pseudomonadati</taxon>
        <taxon>Pseudomonadota</taxon>
        <taxon>Gammaproteobacteria</taxon>
        <taxon>Methylococcales</taxon>
        <taxon>Methylococcaceae</taxon>
        <taxon>Methylobacter</taxon>
    </lineage>
</organism>
<evidence type="ECO:0000259" key="2">
    <source>
        <dbReference type="PROSITE" id="PS50883"/>
    </source>
</evidence>
<dbReference type="FunFam" id="3.30.70.270:FF:000001">
    <property type="entry name" value="Diguanylate cyclase domain protein"/>
    <property type="match status" value="1"/>
</dbReference>
<dbReference type="RefSeq" id="WP_006892263.1">
    <property type="nucleotide sequence ID" value="NZ_JH109153.1"/>
</dbReference>
<protein>
    <submittedName>
        <fullName evidence="4">Diguanylate cyclase/phosphodiesterase</fullName>
    </submittedName>
</protein>
<dbReference type="NCBIfam" id="TIGR00254">
    <property type="entry name" value="GGDEF"/>
    <property type="match status" value="1"/>
</dbReference>
<evidence type="ECO:0000313" key="5">
    <source>
        <dbReference type="Proteomes" id="UP000004664"/>
    </source>
</evidence>
<dbReference type="Gene3D" id="3.20.20.450">
    <property type="entry name" value="EAL domain"/>
    <property type="match status" value="1"/>
</dbReference>
<dbReference type="SUPFAM" id="SSF141868">
    <property type="entry name" value="EAL domain-like"/>
    <property type="match status" value="1"/>
</dbReference>
<dbReference type="InterPro" id="IPR000160">
    <property type="entry name" value="GGDEF_dom"/>
</dbReference>
<evidence type="ECO:0000259" key="3">
    <source>
        <dbReference type="PROSITE" id="PS50887"/>
    </source>
</evidence>
<comment type="cofactor">
    <cofactor evidence="1">
        <name>Mg(2+)</name>
        <dbReference type="ChEBI" id="CHEBI:18420"/>
    </cofactor>
</comment>
<dbReference type="InterPro" id="IPR043128">
    <property type="entry name" value="Rev_trsase/Diguanyl_cyclase"/>
</dbReference>
<dbReference type="InterPro" id="IPR035919">
    <property type="entry name" value="EAL_sf"/>
</dbReference>
<dbReference type="Proteomes" id="UP000004664">
    <property type="component" value="Unassembled WGS sequence"/>
</dbReference>
<dbReference type="Gene3D" id="3.30.70.270">
    <property type="match status" value="1"/>
</dbReference>
<sequence length="734" mass="82548">MSYLSQPTHLEALRLRIISQIAEILENQTHTQRYAIGLSELNHNMHQEIVSKLVAAMATMATDDSAAMIAMIAMIPTISQVIDTCSRLDQSLDLLFRQRSQQWASSDQHIQNLMIEFNQTLLELSSVLIEKDLLERQSRVLERIILSHEHISQWKEFVQEILADFYAIFPFNFFYIAFAEANGLSLYLYYLGQCSDEVRAQARGLLSQQMLQSIGLPADSALDIEEFNIHCGAEIKTKTDLNIRMISVPVPDHSPNLAGLLGVAYAAENNLSAQEASVIRAILAVMVMVVGSSKVLSRTLLELEYYAVHDPLTGLHNRRQFNDILHYEIGRSERHKHEFSVLMLDLDDFKDINDSYGHPTGDTALCAIADALLEHTRNGDLCARIGGDEFAIILTETGPEGARVVAENVSRALREMAITSSQGNRFHLTVSIGVTSYPVDGQTIDTLLEGVDAAMYKAKDMGKDSVCTFDATETRVSIRETRDNAENLREALKEGRIVPYYQSIVNCQSGELFAFETLARLKSPTGETTSAAMFIETIDKYGLARELDLAMINNSFAAKRACMDANRPEANAKIFINLSVQEIQGRGILGYAEELCQKLELPPESIVFELLERDAIGDMTNMRRFLTNLRRKGFAFALDDFGTGYNSFHYLRELRFEYVKIDGAFVRNILTSKVDYALVHNLSRLCQDIDILTVAEFVENQEIWEALKNMGINYAQGYHIGMPLPEMKQTLKSR</sequence>
<dbReference type="PANTHER" id="PTHR33121">
    <property type="entry name" value="CYCLIC DI-GMP PHOSPHODIESTERASE PDEF"/>
    <property type="match status" value="1"/>
</dbReference>
<reference evidence="4 5" key="1">
    <citation type="submission" date="2011-06" db="EMBL/GenBank/DDBJ databases">
        <title>Genomic sequence of Methylobacter tundripaludum SV96.</title>
        <authorList>
            <consortium name="US DOE Joint Genome Institute"/>
            <person name="Lucas S."/>
            <person name="Han J."/>
            <person name="Lapidus A."/>
            <person name="Cheng J.-F."/>
            <person name="Goodwin L."/>
            <person name="Pitluck S."/>
            <person name="Held B."/>
            <person name="Detter J.C."/>
            <person name="Han C."/>
            <person name="Tapia R."/>
            <person name="Land M."/>
            <person name="Hauser L."/>
            <person name="Kyrpides N."/>
            <person name="Ivanova N."/>
            <person name="Ovchinnikova G."/>
            <person name="Pagani I."/>
            <person name="Klotz M.G."/>
            <person name="Dispirito A.A."/>
            <person name="Murrell J.C."/>
            <person name="Dunfield P."/>
            <person name="Kalyuzhnaya M.G."/>
            <person name="Svenning M."/>
            <person name="Trotsenko Y.A."/>
            <person name="Stein L.Y."/>
            <person name="Woyke T."/>
        </authorList>
    </citation>
    <scope>NUCLEOTIDE SEQUENCE [LARGE SCALE GENOMIC DNA]</scope>
    <source>
        <strain evidence="5">ATCC BAA-1195 / DSM 17260 / SV96</strain>
    </source>
</reference>
<keyword evidence="5" id="KW-1185">Reference proteome</keyword>
<evidence type="ECO:0000256" key="1">
    <source>
        <dbReference type="ARBA" id="ARBA00001946"/>
    </source>
</evidence>
<dbReference type="Pfam" id="PF00990">
    <property type="entry name" value="GGDEF"/>
    <property type="match status" value="1"/>
</dbReference>
<dbReference type="Pfam" id="PF00563">
    <property type="entry name" value="EAL"/>
    <property type="match status" value="1"/>
</dbReference>
<proteinExistence type="predicted"/>
<dbReference type="HOGENOM" id="CLU_000445_70_46_6"/>
<dbReference type="AlphaFoldDB" id="G3IYA0"/>
<dbReference type="InterPro" id="IPR001633">
    <property type="entry name" value="EAL_dom"/>
</dbReference>
<dbReference type="PROSITE" id="PS50887">
    <property type="entry name" value="GGDEF"/>
    <property type="match status" value="1"/>
</dbReference>
<dbReference type="STRING" id="697282.Mettu_3147"/>
<dbReference type="SMART" id="SM00052">
    <property type="entry name" value="EAL"/>
    <property type="match status" value="1"/>
</dbReference>
<dbReference type="CDD" id="cd01949">
    <property type="entry name" value="GGDEF"/>
    <property type="match status" value="1"/>
</dbReference>
<evidence type="ECO:0000313" key="4">
    <source>
        <dbReference type="EMBL" id="EGW20022.1"/>
    </source>
</evidence>
<dbReference type="GO" id="GO:0071111">
    <property type="term" value="F:cyclic-guanylate-specific phosphodiesterase activity"/>
    <property type="evidence" value="ECO:0007669"/>
    <property type="project" value="InterPro"/>
</dbReference>
<gene>
    <name evidence="4" type="ORF">Mettu_3147</name>
</gene>
<dbReference type="InterPro" id="IPR050706">
    <property type="entry name" value="Cyclic-di-GMP_PDE-like"/>
</dbReference>
<dbReference type="eggNOG" id="COG5001">
    <property type="taxonomic scope" value="Bacteria"/>
</dbReference>
<dbReference type="EMBL" id="JH109153">
    <property type="protein sequence ID" value="EGW20022.1"/>
    <property type="molecule type" value="Genomic_DNA"/>
</dbReference>
<dbReference type="CDD" id="cd01948">
    <property type="entry name" value="EAL"/>
    <property type="match status" value="1"/>
</dbReference>